<name>A0ABN3PF12_9MICO</name>
<comment type="caution">
    <text evidence="3">The sequence shown here is derived from an EMBL/GenBank/DDBJ whole genome shotgun (WGS) entry which is preliminary data.</text>
</comment>
<protein>
    <recommendedName>
        <fullName evidence="2">DUF7882 domain-containing protein</fullName>
    </recommendedName>
</protein>
<dbReference type="InterPro" id="IPR057204">
    <property type="entry name" value="DUF7882"/>
</dbReference>
<evidence type="ECO:0000259" key="2">
    <source>
        <dbReference type="Pfam" id="PF25355"/>
    </source>
</evidence>
<dbReference type="EMBL" id="BAAARI010000014">
    <property type="protein sequence ID" value="GAA2582374.1"/>
    <property type="molecule type" value="Genomic_DNA"/>
</dbReference>
<accession>A0ABN3PF12</accession>
<dbReference type="Pfam" id="PF25355">
    <property type="entry name" value="DUF7882"/>
    <property type="match status" value="1"/>
</dbReference>
<evidence type="ECO:0000256" key="1">
    <source>
        <dbReference type="SAM" id="MobiDB-lite"/>
    </source>
</evidence>
<evidence type="ECO:0000313" key="4">
    <source>
        <dbReference type="Proteomes" id="UP001500274"/>
    </source>
</evidence>
<sequence>MGQLLYDGGSQSFDIDDRALAHLRLVFMNKLRRGEPFLLHLADTSGIGTRSLWVHPGISLVFAFYGSRNPALNREWLDAMMAEANGPHGLTLSPEPAVSDTPHRQPA</sequence>
<gene>
    <name evidence="3" type="ORF">GCM10009862_21810</name>
</gene>
<dbReference type="RefSeq" id="WP_234073662.1">
    <property type="nucleotide sequence ID" value="NZ_BAAARI010000014.1"/>
</dbReference>
<feature type="domain" description="DUF7882" evidence="2">
    <location>
        <begin position="1"/>
        <end position="95"/>
    </location>
</feature>
<evidence type="ECO:0000313" key="3">
    <source>
        <dbReference type="EMBL" id="GAA2582374.1"/>
    </source>
</evidence>
<keyword evidence="4" id="KW-1185">Reference proteome</keyword>
<dbReference type="Proteomes" id="UP001500274">
    <property type="component" value="Unassembled WGS sequence"/>
</dbReference>
<reference evidence="3 4" key="1">
    <citation type="journal article" date="2019" name="Int. J. Syst. Evol. Microbiol.">
        <title>The Global Catalogue of Microorganisms (GCM) 10K type strain sequencing project: providing services to taxonomists for standard genome sequencing and annotation.</title>
        <authorList>
            <consortium name="The Broad Institute Genomics Platform"/>
            <consortium name="The Broad Institute Genome Sequencing Center for Infectious Disease"/>
            <person name="Wu L."/>
            <person name="Ma J."/>
        </authorList>
    </citation>
    <scope>NUCLEOTIDE SEQUENCE [LARGE SCALE GENOMIC DNA]</scope>
    <source>
        <strain evidence="3 4">JCM 16365</strain>
    </source>
</reference>
<feature type="region of interest" description="Disordered" evidence="1">
    <location>
        <begin position="87"/>
        <end position="107"/>
    </location>
</feature>
<organism evidence="3 4">
    <name type="scientific">Microbacterium binotii</name>
    <dbReference type="NCBI Taxonomy" id="462710"/>
    <lineage>
        <taxon>Bacteria</taxon>
        <taxon>Bacillati</taxon>
        <taxon>Actinomycetota</taxon>
        <taxon>Actinomycetes</taxon>
        <taxon>Micrococcales</taxon>
        <taxon>Microbacteriaceae</taxon>
        <taxon>Microbacterium</taxon>
    </lineage>
</organism>
<proteinExistence type="predicted"/>